<reference evidence="2" key="1">
    <citation type="submission" date="2021-03" db="EMBL/GenBank/DDBJ databases">
        <title>The complete genome sequence of Acetobacter sp. TBRC 12339.</title>
        <authorList>
            <person name="Charoenyingcharoen P."/>
            <person name="Yukphan P."/>
        </authorList>
    </citation>
    <scope>NUCLEOTIDE SEQUENCE</scope>
    <source>
        <strain evidence="2">TBRC 12339</strain>
    </source>
</reference>
<evidence type="ECO:0000256" key="1">
    <source>
        <dbReference type="ARBA" id="ARBA00022729"/>
    </source>
</evidence>
<dbReference type="InterPro" id="IPR013425">
    <property type="entry name" value="Autotrns_rpt"/>
</dbReference>
<comment type="caution">
    <text evidence="2">The sequence shown here is derived from an EMBL/GenBank/DDBJ whole genome shotgun (WGS) entry which is preliminary data.</text>
</comment>
<dbReference type="EMBL" id="JAFVMH010000043">
    <property type="protein sequence ID" value="MBO1326857.1"/>
    <property type="molecule type" value="Genomic_DNA"/>
</dbReference>
<proteinExistence type="predicted"/>
<evidence type="ECO:0000313" key="3">
    <source>
        <dbReference type="Proteomes" id="UP000664073"/>
    </source>
</evidence>
<organism evidence="2 3">
    <name type="scientific">Acetobacter garciniae</name>
    <dbReference type="NCBI Taxonomy" id="2817435"/>
    <lineage>
        <taxon>Bacteria</taxon>
        <taxon>Pseudomonadati</taxon>
        <taxon>Pseudomonadota</taxon>
        <taxon>Alphaproteobacteria</taxon>
        <taxon>Acetobacterales</taxon>
        <taxon>Acetobacteraceae</taxon>
        <taxon>Acetobacter</taxon>
    </lineage>
</organism>
<dbReference type="AlphaFoldDB" id="A0A939HRG2"/>
<dbReference type="NCBIfam" id="TIGR02601">
    <property type="entry name" value="autotrns_rpt"/>
    <property type="match status" value="1"/>
</dbReference>
<protein>
    <submittedName>
        <fullName evidence="2">Autotransporter-associated beta strand repeat-containing protein</fullName>
    </submittedName>
</protein>
<dbReference type="SUPFAM" id="SSF51126">
    <property type="entry name" value="Pectin lyase-like"/>
    <property type="match status" value="1"/>
</dbReference>
<sequence length="70" mass="6799">TLAQVIDGTGSLSQNGTGTLVLNADNTYTGATTIAQGVLQLGNGGTTGSIAASSAIHDNGSLVVDHSNTV</sequence>
<keyword evidence="1" id="KW-0732">Signal</keyword>
<keyword evidence="3" id="KW-1185">Reference proteome</keyword>
<feature type="non-terminal residue" evidence="2">
    <location>
        <position position="1"/>
    </location>
</feature>
<accession>A0A939HRG2</accession>
<dbReference type="InterPro" id="IPR011050">
    <property type="entry name" value="Pectin_lyase_fold/virulence"/>
</dbReference>
<dbReference type="Proteomes" id="UP000664073">
    <property type="component" value="Unassembled WGS sequence"/>
</dbReference>
<evidence type="ECO:0000313" key="2">
    <source>
        <dbReference type="EMBL" id="MBO1326857.1"/>
    </source>
</evidence>
<feature type="non-terminal residue" evidence="2">
    <location>
        <position position="70"/>
    </location>
</feature>
<dbReference type="RefSeq" id="WP_207847746.1">
    <property type="nucleotide sequence ID" value="NZ_JAFVMH010000043.1"/>
</dbReference>
<dbReference type="Pfam" id="PF12951">
    <property type="entry name" value="PATR"/>
    <property type="match status" value="1"/>
</dbReference>
<name>A0A939HRG2_9PROT</name>
<gene>
    <name evidence="2" type="ORF">J2D77_17140</name>
</gene>